<dbReference type="EMBL" id="CADCST010000144">
    <property type="protein sequence ID" value="CAA9202689.1"/>
    <property type="molecule type" value="Genomic_DNA"/>
</dbReference>
<reference evidence="1 2" key="1">
    <citation type="submission" date="2020-02" db="EMBL/GenBank/DDBJ databases">
        <authorList>
            <person name="Criscuolo A."/>
        </authorList>
    </citation>
    <scope>NUCLEOTIDE SEQUENCE [LARGE SCALE GENOMIC DNA]</scope>
    <source>
        <strain evidence="1">CECT7796</strain>
    </source>
</reference>
<protein>
    <submittedName>
        <fullName evidence="1">Uncharacterized protein</fullName>
    </submittedName>
</protein>
<evidence type="ECO:0000313" key="1">
    <source>
        <dbReference type="EMBL" id="CAA9202689.1"/>
    </source>
</evidence>
<name>A0ABM8KPP8_9FLAO</name>
<sequence length="149" mass="17707">MKNFGNIETKLYSDGKFKEFPTLFLQDIPREKDLQKGNLPKIENTNQVFLFARSYDLDVKVNTIFDVLFMYSNINEWVTTKCLLKYVSVNPSYEIDYIPMNYSALCLFEFLDVKPEMLNKLQYYMEKKDLYHDNLIISQVPLLEKILES</sequence>
<dbReference type="Proteomes" id="UP000474567">
    <property type="component" value="Unassembled WGS sequence"/>
</dbReference>
<gene>
    <name evidence="1" type="ORF">FLACOL7796_04402</name>
</gene>
<organism evidence="1 2">
    <name type="scientific">Flavobacterium collinsii</name>
    <dbReference type="NCBI Taxonomy" id="1114861"/>
    <lineage>
        <taxon>Bacteria</taxon>
        <taxon>Pseudomonadati</taxon>
        <taxon>Bacteroidota</taxon>
        <taxon>Flavobacteriia</taxon>
        <taxon>Flavobacteriales</taxon>
        <taxon>Flavobacteriaceae</taxon>
        <taxon>Flavobacterium</taxon>
    </lineage>
</organism>
<keyword evidence="2" id="KW-1185">Reference proteome</keyword>
<accession>A0ABM8KPP8</accession>
<comment type="caution">
    <text evidence="1">The sequence shown here is derived from an EMBL/GenBank/DDBJ whole genome shotgun (WGS) entry which is preliminary data.</text>
</comment>
<dbReference type="RefSeq" id="WP_173968202.1">
    <property type="nucleotide sequence ID" value="NZ_CADCST010000144.1"/>
</dbReference>
<proteinExistence type="predicted"/>
<evidence type="ECO:0000313" key="2">
    <source>
        <dbReference type="Proteomes" id="UP000474567"/>
    </source>
</evidence>